<dbReference type="Proteomes" id="UP001596383">
    <property type="component" value="Unassembled WGS sequence"/>
</dbReference>
<dbReference type="Pfam" id="PF04909">
    <property type="entry name" value="Amidohydro_2"/>
    <property type="match status" value="1"/>
</dbReference>
<evidence type="ECO:0000313" key="3">
    <source>
        <dbReference type="EMBL" id="MFC6766129.1"/>
    </source>
</evidence>
<dbReference type="InterPro" id="IPR032466">
    <property type="entry name" value="Metal_Hydrolase"/>
</dbReference>
<dbReference type="AlphaFoldDB" id="A0ABD5SML6"/>
<accession>A0ABD5SML6</accession>
<reference evidence="3 4" key="1">
    <citation type="journal article" date="2019" name="Int. J. Syst. Evol. Microbiol.">
        <title>The Global Catalogue of Microorganisms (GCM) 10K type strain sequencing project: providing services to taxonomists for standard genome sequencing and annotation.</title>
        <authorList>
            <consortium name="The Broad Institute Genomics Platform"/>
            <consortium name="The Broad Institute Genome Sequencing Center for Infectious Disease"/>
            <person name="Wu L."/>
            <person name="Ma J."/>
        </authorList>
    </citation>
    <scope>NUCLEOTIDE SEQUENCE [LARGE SCALE GENOMIC DNA]</scope>
    <source>
        <strain evidence="3 4">LMG 29247</strain>
    </source>
</reference>
<organism evidence="3 4">
    <name type="scientific">Natrinema soli</name>
    <dbReference type="NCBI Taxonomy" id="1930624"/>
    <lineage>
        <taxon>Archaea</taxon>
        <taxon>Methanobacteriati</taxon>
        <taxon>Methanobacteriota</taxon>
        <taxon>Stenosarchaea group</taxon>
        <taxon>Halobacteria</taxon>
        <taxon>Halobacteriales</taxon>
        <taxon>Natrialbaceae</taxon>
        <taxon>Natrinema</taxon>
    </lineage>
</organism>
<evidence type="ECO:0000313" key="4">
    <source>
        <dbReference type="Proteomes" id="UP001596383"/>
    </source>
</evidence>
<sequence>MPERIDAFSHILPESFIDGMNDIHPTDELQELTNAEHLIDVNHRIGHMEEFDIDQQVLTLARPSIWRGINREDALEATQLANDAVEGMAADNPDQFIPAGTLPKLDGDFVEELERCVRDLGMPGVQIFSNIDGKPLDAEEFRPFWEAVDDLDATVWIHPQLHDWHDWTDEYMDHKMLGWPFDTTLSMARLVWSGIMDEHDPDVITHHMGGMVPFYHERIENFYNKRVTQRDVYPRTTLPEFEDGPQAQFQKFYGDLAVSGSESALECGHDFFGSDQLVFAADYPFGTDGGRKCYENTVPTLEELDVPESERNAIFAENIKSLL</sequence>
<proteinExistence type="predicted"/>
<keyword evidence="4" id="KW-1185">Reference proteome</keyword>
<dbReference type="PANTHER" id="PTHR21240">
    <property type="entry name" value="2-AMINO-3-CARBOXYLMUCONATE-6-SEMIALDEHYDE DECARBOXYLASE"/>
    <property type="match status" value="1"/>
</dbReference>
<dbReference type="GO" id="GO:0016829">
    <property type="term" value="F:lyase activity"/>
    <property type="evidence" value="ECO:0007669"/>
    <property type="project" value="UniProtKB-KW"/>
</dbReference>
<keyword evidence="1" id="KW-0456">Lyase</keyword>
<dbReference type="Gene3D" id="3.20.20.140">
    <property type="entry name" value="Metal-dependent hydrolases"/>
    <property type="match status" value="1"/>
</dbReference>
<dbReference type="EMBL" id="JBHSWV010000214">
    <property type="protein sequence ID" value="MFC6766129.1"/>
    <property type="molecule type" value="Genomic_DNA"/>
</dbReference>
<dbReference type="SUPFAM" id="SSF51556">
    <property type="entry name" value="Metallo-dependent hydrolases"/>
    <property type="match status" value="1"/>
</dbReference>
<dbReference type="InterPro" id="IPR006680">
    <property type="entry name" value="Amidohydro-rel"/>
</dbReference>
<evidence type="ECO:0000256" key="1">
    <source>
        <dbReference type="ARBA" id="ARBA00023239"/>
    </source>
</evidence>
<dbReference type="RefSeq" id="WP_273739120.1">
    <property type="nucleotide sequence ID" value="NZ_JAQIVI010000214.1"/>
</dbReference>
<protein>
    <submittedName>
        <fullName evidence="3">Amidohydrolase family protein</fullName>
    </submittedName>
</protein>
<feature type="domain" description="Amidohydrolase-related" evidence="2">
    <location>
        <begin position="77"/>
        <end position="320"/>
    </location>
</feature>
<gene>
    <name evidence="3" type="ORF">ACFQE6_14345</name>
</gene>
<name>A0ABD5SML6_9EURY</name>
<dbReference type="PANTHER" id="PTHR21240:SF28">
    <property type="entry name" value="ISO-OROTATE DECARBOXYLASE (EUROFUNG)"/>
    <property type="match status" value="1"/>
</dbReference>
<dbReference type="InterPro" id="IPR032465">
    <property type="entry name" value="ACMSD"/>
</dbReference>
<comment type="caution">
    <text evidence="3">The sequence shown here is derived from an EMBL/GenBank/DDBJ whole genome shotgun (WGS) entry which is preliminary data.</text>
</comment>
<evidence type="ECO:0000259" key="2">
    <source>
        <dbReference type="Pfam" id="PF04909"/>
    </source>
</evidence>